<protein>
    <submittedName>
        <fullName evidence="1">Predicted protein</fullName>
    </submittedName>
</protein>
<dbReference type="GeneID" id="6082007"/>
<dbReference type="AlphaFoldDB" id="B0DR17"/>
<dbReference type="RefSeq" id="XP_001886408.1">
    <property type="nucleotide sequence ID" value="XM_001886373.1"/>
</dbReference>
<reference evidence="1 2" key="1">
    <citation type="journal article" date="2008" name="Nature">
        <title>The genome of Laccaria bicolor provides insights into mycorrhizal symbiosis.</title>
        <authorList>
            <person name="Martin F."/>
            <person name="Aerts A."/>
            <person name="Ahren D."/>
            <person name="Brun A."/>
            <person name="Danchin E.G.J."/>
            <person name="Duchaussoy F."/>
            <person name="Gibon J."/>
            <person name="Kohler A."/>
            <person name="Lindquist E."/>
            <person name="Pereda V."/>
            <person name="Salamov A."/>
            <person name="Shapiro H.J."/>
            <person name="Wuyts J."/>
            <person name="Blaudez D."/>
            <person name="Buee M."/>
            <person name="Brokstein P."/>
            <person name="Canbaeck B."/>
            <person name="Cohen D."/>
            <person name="Courty P.E."/>
            <person name="Coutinho P.M."/>
            <person name="Delaruelle C."/>
            <person name="Detter J.C."/>
            <person name="Deveau A."/>
            <person name="DiFazio S."/>
            <person name="Duplessis S."/>
            <person name="Fraissinet-Tachet L."/>
            <person name="Lucic E."/>
            <person name="Frey-Klett P."/>
            <person name="Fourrey C."/>
            <person name="Feussner I."/>
            <person name="Gay G."/>
            <person name="Grimwood J."/>
            <person name="Hoegger P.J."/>
            <person name="Jain P."/>
            <person name="Kilaru S."/>
            <person name="Labbe J."/>
            <person name="Lin Y.C."/>
            <person name="Legue V."/>
            <person name="Le Tacon F."/>
            <person name="Marmeisse R."/>
            <person name="Melayah D."/>
            <person name="Montanini B."/>
            <person name="Muratet M."/>
            <person name="Nehls U."/>
            <person name="Niculita-Hirzel H."/>
            <person name="Oudot-Le Secq M.P."/>
            <person name="Peter M."/>
            <person name="Quesneville H."/>
            <person name="Rajashekar B."/>
            <person name="Reich M."/>
            <person name="Rouhier N."/>
            <person name="Schmutz J."/>
            <person name="Yin T."/>
            <person name="Chalot M."/>
            <person name="Henrissat B."/>
            <person name="Kuees U."/>
            <person name="Lucas S."/>
            <person name="Van de Peer Y."/>
            <person name="Podila G.K."/>
            <person name="Polle A."/>
            <person name="Pukkila P.J."/>
            <person name="Richardson P.M."/>
            <person name="Rouze P."/>
            <person name="Sanders I.R."/>
            <person name="Stajich J.E."/>
            <person name="Tunlid A."/>
            <person name="Tuskan G."/>
            <person name="Grigoriev I.V."/>
        </authorList>
    </citation>
    <scope>NUCLEOTIDE SEQUENCE [LARGE SCALE GENOMIC DNA]</scope>
    <source>
        <strain evidence="2">S238N-H82 / ATCC MYA-4686</strain>
    </source>
</reference>
<organism evidence="2">
    <name type="scientific">Laccaria bicolor (strain S238N-H82 / ATCC MYA-4686)</name>
    <name type="common">Bicoloured deceiver</name>
    <name type="synonym">Laccaria laccata var. bicolor</name>
    <dbReference type="NCBI Taxonomy" id="486041"/>
    <lineage>
        <taxon>Eukaryota</taxon>
        <taxon>Fungi</taxon>
        <taxon>Dikarya</taxon>
        <taxon>Basidiomycota</taxon>
        <taxon>Agaricomycotina</taxon>
        <taxon>Agaricomycetes</taxon>
        <taxon>Agaricomycetidae</taxon>
        <taxon>Agaricales</taxon>
        <taxon>Agaricineae</taxon>
        <taxon>Hydnangiaceae</taxon>
        <taxon>Laccaria</taxon>
    </lineage>
</organism>
<name>B0DR17_LACBS</name>
<dbReference type="InParanoid" id="B0DR17"/>
<accession>B0DR17</accession>
<evidence type="ECO:0000313" key="1">
    <source>
        <dbReference type="EMBL" id="EDR02985.1"/>
    </source>
</evidence>
<proteinExistence type="predicted"/>
<keyword evidence="2" id="KW-1185">Reference proteome</keyword>
<gene>
    <name evidence="1" type="ORF">LACBIDRAFT_331917</name>
</gene>
<dbReference type="EMBL" id="DS547127">
    <property type="protein sequence ID" value="EDR02985.1"/>
    <property type="molecule type" value="Genomic_DNA"/>
</dbReference>
<dbReference type="HOGENOM" id="CLU_2210497_0_0_1"/>
<dbReference type="KEGG" id="lbc:LACBIDRAFT_331917"/>
<evidence type="ECO:0000313" key="2">
    <source>
        <dbReference type="Proteomes" id="UP000001194"/>
    </source>
</evidence>
<dbReference type="Proteomes" id="UP000001194">
    <property type="component" value="Unassembled WGS sequence"/>
</dbReference>
<sequence>MPTAFLGCCTTTQAFEISIDLFSQSCLNDMSEAEIIAIHPRQWTPTSMDHHHINGWRPQQWMPTPFPHFIVPVPFLFPAPFPVPPHFFVLTPLSIPSSLSSLICTIL</sequence>